<keyword evidence="1" id="KW-0808">Transferase</keyword>
<dbReference type="InterPro" id="IPR050210">
    <property type="entry name" value="tRNA_Adenine-N(6)_MTase"/>
</dbReference>
<dbReference type="EMBL" id="BAABRO010000027">
    <property type="protein sequence ID" value="GAA5510705.1"/>
    <property type="molecule type" value="Genomic_DNA"/>
</dbReference>
<evidence type="ECO:0000313" key="1">
    <source>
        <dbReference type="EMBL" id="GAA5510705.1"/>
    </source>
</evidence>
<dbReference type="Gene3D" id="3.40.50.150">
    <property type="entry name" value="Vaccinia Virus protein VP39"/>
    <property type="match status" value="1"/>
</dbReference>
<dbReference type="Pfam" id="PF06325">
    <property type="entry name" value="PrmA"/>
    <property type="match status" value="1"/>
</dbReference>
<keyword evidence="2" id="KW-1185">Reference proteome</keyword>
<dbReference type="Proteomes" id="UP001416858">
    <property type="component" value="Unassembled WGS sequence"/>
</dbReference>
<dbReference type="GO" id="GO:0032259">
    <property type="term" value="P:methylation"/>
    <property type="evidence" value="ECO:0007669"/>
    <property type="project" value="UniProtKB-KW"/>
</dbReference>
<dbReference type="SUPFAM" id="SSF53335">
    <property type="entry name" value="S-adenosyl-L-methionine-dependent methyltransferases"/>
    <property type="match status" value="1"/>
</dbReference>
<dbReference type="PANTHER" id="PTHR47739">
    <property type="entry name" value="TRNA1(VAL) (ADENINE(37)-N6)-METHYLTRANSFERASE"/>
    <property type="match status" value="1"/>
</dbReference>
<reference evidence="1 2" key="1">
    <citation type="submission" date="2024-02" db="EMBL/GenBank/DDBJ databases">
        <title>Rhodopirellula caenicola NBRC 110016.</title>
        <authorList>
            <person name="Ichikawa N."/>
            <person name="Katano-Makiyama Y."/>
            <person name="Hidaka K."/>
        </authorList>
    </citation>
    <scope>NUCLEOTIDE SEQUENCE [LARGE SCALE GENOMIC DNA]</scope>
    <source>
        <strain evidence="1 2">NBRC 110016</strain>
    </source>
</reference>
<evidence type="ECO:0000313" key="2">
    <source>
        <dbReference type="Proteomes" id="UP001416858"/>
    </source>
</evidence>
<dbReference type="CDD" id="cd02440">
    <property type="entry name" value="AdoMet_MTases"/>
    <property type="match status" value="1"/>
</dbReference>
<proteinExistence type="predicted"/>
<dbReference type="PROSITE" id="PS51257">
    <property type="entry name" value="PROKAR_LIPOPROTEIN"/>
    <property type="match status" value="1"/>
</dbReference>
<sequence length="270" mass="30006">MRILKTMRIWKALCLVWLAISFCGCSRGYRDDLDYSYGVVQTWPMESLLFGDLVQFESVPLDLDETESLRKLILDDSIAANRNVLEVGTGTGLIAILCLQNEASRVVAIDWNPAAVANARYNAAALDSEANLEVRSTGRKEAVLSAVQEKEKFDLVIVNFSDAIPPAVSGDGVTEARIEDPDDWRDALLDHLKPHLNVGGRALFVVHHKQAISRLIDAAQSKHYQAKVLDSRDWETLDREIRPSLIVEIRIAANPEIVSEGEFISPPLSQ</sequence>
<protein>
    <submittedName>
        <fullName evidence="1">Release factor glutamine methyltransferase</fullName>
    </submittedName>
</protein>
<dbReference type="PANTHER" id="PTHR47739:SF1">
    <property type="entry name" value="TRNA1(VAL) (ADENINE(37)-N6)-METHYLTRANSFERASE"/>
    <property type="match status" value="1"/>
</dbReference>
<dbReference type="GO" id="GO:0008168">
    <property type="term" value="F:methyltransferase activity"/>
    <property type="evidence" value="ECO:0007669"/>
    <property type="project" value="UniProtKB-KW"/>
</dbReference>
<keyword evidence="1" id="KW-0489">Methyltransferase</keyword>
<comment type="caution">
    <text evidence="1">The sequence shown here is derived from an EMBL/GenBank/DDBJ whole genome shotgun (WGS) entry which is preliminary data.</text>
</comment>
<dbReference type="RefSeq" id="WP_345688850.1">
    <property type="nucleotide sequence ID" value="NZ_BAABRO010000027.1"/>
</dbReference>
<dbReference type="InterPro" id="IPR029063">
    <property type="entry name" value="SAM-dependent_MTases_sf"/>
</dbReference>
<accession>A0ABP9VZZ7</accession>
<gene>
    <name evidence="1" type="primary">prmC_3</name>
    <name evidence="1" type="ORF">Rcae01_06215</name>
</gene>
<name>A0ABP9VZZ7_9BACT</name>
<organism evidence="1 2">
    <name type="scientific">Novipirellula caenicola</name>
    <dbReference type="NCBI Taxonomy" id="1536901"/>
    <lineage>
        <taxon>Bacteria</taxon>
        <taxon>Pseudomonadati</taxon>
        <taxon>Planctomycetota</taxon>
        <taxon>Planctomycetia</taxon>
        <taxon>Pirellulales</taxon>
        <taxon>Pirellulaceae</taxon>
        <taxon>Novipirellula</taxon>
    </lineage>
</organism>